<dbReference type="STRING" id="560819.SAMN05428998_11337"/>
<evidence type="ECO:0000256" key="5">
    <source>
        <dbReference type="SAM" id="SignalP"/>
    </source>
</evidence>
<dbReference type="PANTHER" id="PTHR34001">
    <property type="entry name" value="BLL7405 PROTEIN"/>
    <property type="match status" value="1"/>
</dbReference>
<feature type="chain" id="PRO_5012328371" evidence="5">
    <location>
        <begin position="28"/>
        <end position="227"/>
    </location>
</feature>
<sequence>MHITVRMAGTLAALAAALLLTPAAARAQGAGSSFDWSGAYAGVHAGWLWGQVDYHEPDFAGFAISPDLDGFQGGLLAGYNHQIRRFVLGAELDGGLGTADFGSGESGGNGYSAFDLDWNAHARGRVGYAFERTLVFVAGGLAVARLKIDDTDPGFGEDRSTSVGWTIGGGVEQAITDNLVLRLEYLYDDYGHASYTIDSPAGPFFPSYQAETDLTAHTLRAAVAWRF</sequence>
<dbReference type="PANTHER" id="PTHR34001:SF3">
    <property type="entry name" value="BLL7405 PROTEIN"/>
    <property type="match status" value="1"/>
</dbReference>
<dbReference type="RefSeq" id="WP_085123719.1">
    <property type="nucleotide sequence ID" value="NZ_FWZX01000013.1"/>
</dbReference>
<dbReference type="Gene3D" id="2.40.160.20">
    <property type="match status" value="1"/>
</dbReference>
<comment type="subcellular location">
    <subcellularLocation>
        <location evidence="1">Membrane</location>
    </subcellularLocation>
</comment>
<protein>
    <submittedName>
        <fullName evidence="7">Outer membrane immunogenic protein</fullName>
    </submittedName>
</protein>
<feature type="signal peptide" evidence="5">
    <location>
        <begin position="1"/>
        <end position="27"/>
    </location>
</feature>
<evidence type="ECO:0000313" key="7">
    <source>
        <dbReference type="EMBL" id="SMF38538.1"/>
    </source>
</evidence>
<name>A0A1Y6BZY0_9PROT</name>
<dbReference type="Proteomes" id="UP000192917">
    <property type="component" value="Unassembled WGS sequence"/>
</dbReference>
<evidence type="ECO:0000256" key="2">
    <source>
        <dbReference type="ARBA" id="ARBA00022729"/>
    </source>
</evidence>
<evidence type="ECO:0000256" key="4">
    <source>
        <dbReference type="ARBA" id="ARBA00038306"/>
    </source>
</evidence>
<dbReference type="InterPro" id="IPR011250">
    <property type="entry name" value="OMP/PagP_B-barrel"/>
</dbReference>
<dbReference type="GO" id="GO:0016020">
    <property type="term" value="C:membrane"/>
    <property type="evidence" value="ECO:0007669"/>
    <property type="project" value="UniProtKB-SubCell"/>
</dbReference>
<gene>
    <name evidence="7" type="ORF">SAMN05428998_11337</name>
</gene>
<reference evidence="7 8" key="1">
    <citation type="submission" date="2017-04" db="EMBL/GenBank/DDBJ databases">
        <authorList>
            <person name="Afonso C.L."/>
            <person name="Miller P.J."/>
            <person name="Scott M.A."/>
            <person name="Spackman E."/>
            <person name="Goraichik I."/>
            <person name="Dimitrov K.M."/>
            <person name="Suarez D.L."/>
            <person name="Swayne D.E."/>
        </authorList>
    </citation>
    <scope>NUCLEOTIDE SEQUENCE [LARGE SCALE GENOMIC DNA]</scope>
    <source>
        <strain evidence="7 8">USBA 355</strain>
    </source>
</reference>
<proteinExistence type="inferred from homology"/>
<dbReference type="AlphaFoldDB" id="A0A1Y6BZY0"/>
<dbReference type="InterPro" id="IPR027385">
    <property type="entry name" value="Beta-barrel_OMP"/>
</dbReference>
<accession>A0A1Y6BZY0</accession>
<dbReference type="Pfam" id="PF13505">
    <property type="entry name" value="OMP_b-brl"/>
    <property type="match status" value="1"/>
</dbReference>
<evidence type="ECO:0000313" key="8">
    <source>
        <dbReference type="Proteomes" id="UP000192917"/>
    </source>
</evidence>
<evidence type="ECO:0000256" key="1">
    <source>
        <dbReference type="ARBA" id="ARBA00004370"/>
    </source>
</evidence>
<organism evidence="7 8">
    <name type="scientific">Tistlia consotensis USBA 355</name>
    <dbReference type="NCBI Taxonomy" id="560819"/>
    <lineage>
        <taxon>Bacteria</taxon>
        <taxon>Pseudomonadati</taxon>
        <taxon>Pseudomonadota</taxon>
        <taxon>Alphaproteobacteria</taxon>
        <taxon>Rhodospirillales</taxon>
        <taxon>Rhodovibrionaceae</taxon>
        <taxon>Tistlia</taxon>
    </lineage>
</organism>
<dbReference type="SUPFAM" id="SSF56925">
    <property type="entry name" value="OMPA-like"/>
    <property type="match status" value="1"/>
</dbReference>
<feature type="domain" description="Outer membrane protein beta-barrel" evidence="6">
    <location>
        <begin position="14"/>
        <end position="227"/>
    </location>
</feature>
<dbReference type="InterPro" id="IPR051692">
    <property type="entry name" value="OMP-like"/>
</dbReference>
<evidence type="ECO:0000256" key="3">
    <source>
        <dbReference type="ARBA" id="ARBA00023136"/>
    </source>
</evidence>
<keyword evidence="8" id="KW-1185">Reference proteome</keyword>
<keyword evidence="2 5" id="KW-0732">Signal</keyword>
<evidence type="ECO:0000259" key="6">
    <source>
        <dbReference type="Pfam" id="PF13505"/>
    </source>
</evidence>
<dbReference type="EMBL" id="FWZX01000013">
    <property type="protein sequence ID" value="SMF38538.1"/>
    <property type="molecule type" value="Genomic_DNA"/>
</dbReference>
<keyword evidence="3" id="KW-0472">Membrane</keyword>
<comment type="similarity">
    <text evidence="4">Belongs to the Omp25/RopB family.</text>
</comment>